<dbReference type="GO" id="GO:0052908">
    <property type="term" value="F:16S rRNA (adenine(1518)-N(6)/adenine(1519)-N(6))-dimethyltransferase activity"/>
    <property type="evidence" value="ECO:0007669"/>
    <property type="project" value="UniProtKB-EC"/>
</dbReference>
<dbReference type="HAMAP" id="MF_00607">
    <property type="entry name" value="16SrRNA_methyltr_A"/>
    <property type="match status" value="1"/>
</dbReference>
<feature type="binding site" evidence="7 8">
    <location>
        <position position="84"/>
    </location>
    <ligand>
        <name>S-adenosyl-L-methionine</name>
        <dbReference type="ChEBI" id="CHEBI:59789"/>
    </ligand>
</feature>
<dbReference type="PANTHER" id="PTHR11727">
    <property type="entry name" value="DIMETHYLADENOSINE TRANSFERASE"/>
    <property type="match status" value="1"/>
</dbReference>
<evidence type="ECO:0000256" key="1">
    <source>
        <dbReference type="ARBA" id="ARBA00022490"/>
    </source>
</evidence>
<gene>
    <name evidence="7 10" type="primary">ksgA</name>
    <name evidence="7" type="synonym">rsmA</name>
    <name evidence="10" type="ORF">LFWB_6870</name>
</gene>
<keyword evidence="2 7" id="KW-0698">rRNA processing</keyword>
<evidence type="ECO:0000256" key="5">
    <source>
        <dbReference type="ARBA" id="ARBA00022691"/>
    </source>
</evidence>
<dbReference type="GO" id="GO:0003723">
    <property type="term" value="F:RNA binding"/>
    <property type="evidence" value="ECO:0007669"/>
    <property type="project" value="UniProtKB-UniRule"/>
</dbReference>
<evidence type="ECO:0000313" key="11">
    <source>
        <dbReference type="Proteomes" id="UP000672038"/>
    </source>
</evidence>
<dbReference type="InterPro" id="IPR020596">
    <property type="entry name" value="rRNA_Ade_Mease_Trfase_CS"/>
</dbReference>
<dbReference type="SMART" id="SM00650">
    <property type="entry name" value="rADc"/>
    <property type="match status" value="1"/>
</dbReference>
<feature type="binding site" evidence="7 8">
    <location>
        <position position="16"/>
    </location>
    <ligand>
        <name>S-adenosyl-L-methionine</name>
        <dbReference type="ChEBI" id="CHEBI:59789"/>
    </ligand>
</feature>
<dbReference type="Gene3D" id="1.10.8.100">
    <property type="entry name" value="Ribosomal RNA adenine dimethylase-like, domain 2"/>
    <property type="match status" value="1"/>
</dbReference>
<comment type="subcellular location">
    <subcellularLocation>
        <location evidence="7">Cytoplasm</location>
    </subcellularLocation>
</comment>
<feature type="binding site" evidence="7 8">
    <location>
        <position position="61"/>
    </location>
    <ligand>
        <name>S-adenosyl-L-methionine</name>
        <dbReference type="ChEBI" id="CHEBI:59789"/>
    </ligand>
</feature>
<dbReference type="InterPro" id="IPR011530">
    <property type="entry name" value="rRNA_adenine_dimethylase"/>
</dbReference>
<name>A0A975FIS3_LOWBP</name>
<evidence type="ECO:0000256" key="4">
    <source>
        <dbReference type="ARBA" id="ARBA00022679"/>
    </source>
</evidence>
<dbReference type="AlphaFoldDB" id="A0A975FIS3"/>
<evidence type="ECO:0000313" key="10">
    <source>
        <dbReference type="EMBL" id="QTX03240.1"/>
    </source>
</evidence>
<dbReference type="InterPro" id="IPR020598">
    <property type="entry name" value="rRNA_Ade_methylase_Trfase_N"/>
</dbReference>
<dbReference type="RefSeq" id="WP_210954666.1">
    <property type="nucleotide sequence ID" value="NZ_CP054393.1"/>
</dbReference>
<organism evidence="10 11">
    <name type="scientific">Loofah witches'-broom phytoplasma</name>
    <dbReference type="NCBI Taxonomy" id="35773"/>
    <lineage>
        <taxon>Bacteria</taxon>
        <taxon>Bacillati</taxon>
        <taxon>Mycoplasmatota</taxon>
        <taxon>Mollicutes</taxon>
        <taxon>Acholeplasmatales</taxon>
        <taxon>Acholeplasmataceae</taxon>
        <taxon>Candidatus Phytoplasma</taxon>
        <taxon>16SrVIII (Loofah witches'-broom group)</taxon>
    </lineage>
</organism>
<proteinExistence type="inferred from homology"/>
<dbReference type="PROSITE" id="PS51689">
    <property type="entry name" value="SAM_RNA_A_N6_MT"/>
    <property type="match status" value="1"/>
</dbReference>
<dbReference type="Proteomes" id="UP000672038">
    <property type="component" value="Chromosome"/>
</dbReference>
<evidence type="ECO:0000256" key="7">
    <source>
        <dbReference type="HAMAP-Rule" id="MF_00607"/>
    </source>
</evidence>
<evidence type="ECO:0000256" key="6">
    <source>
        <dbReference type="ARBA" id="ARBA00022884"/>
    </source>
</evidence>
<dbReference type="PROSITE" id="PS01131">
    <property type="entry name" value="RRNA_A_DIMETH"/>
    <property type="match status" value="1"/>
</dbReference>
<sequence length="270" mass="31890">MNKKHVFKKKYGQNFLKDLNLLNFIVKKSNLEEENVVEIGPGKGILTRLILEKSKRLLAYEIDSDLKCFLNFGSNDKINIIYDDFLSRDLEKDFDKYFQEEEIILIGNLPYYITTPILFKVLLTKRIKTFIIMVQKEVGLRLISPSKTKDYNALSVLVQTLTKISKIKIVNKNMFFPTPKVDGIVLKFDKIHLEEKQREFIETDFLKFIKASFQQKRKNLLNNLSKNFNISKSQIISFLEKYQIPSNIRAEEIDIERFQKITSLFFDFFK</sequence>
<keyword evidence="6 7" id="KW-0694">RNA-binding</keyword>
<dbReference type="InterPro" id="IPR001737">
    <property type="entry name" value="KsgA/Erm"/>
</dbReference>
<dbReference type="InterPro" id="IPR023165">
    <property type="entry name" value="rRNA_Ade_diMease-like_C"/>
</dbReference>
<comment type="similarity">
    <text evidence="7">Belongs to the class I-like SAM-binding methyltransferase superfamily. rRNA adenine N(6)-methyltransferase family. RsmA subfamily.</text>
</comment>
<keyword evidence="5 7" id="KW-0949">S-adenosyl-L-methionine</keyword>
<dbReference type="PANTHER" id="PTHR11727:SF7">
    <property type="entry name" value="DIMETHYLADENOSINE TRANSFERASE-RELATED"/>
    <property type="match status" value="1"/>
</dbReference>
<evidence type="ECO:0000256" key="8">
    <source>
        <dbReference type="PROSITE-ProRule" id="PRU01026"/>
    </source>
</evidence>
<feature type="binding site" evidence="7 8">
    <location>
        <position position="40"/>
    </location>
    <ligand>
        <name>S-adenosyl-L-methionine</name>
        <dbReference type="ChEBI" id="CHEBI:59789"/>
    </ligand>
</feature>
<accession>A0A975FIS3</accession>
<keyword evidence="4 7" id="KW-0808">Transferase</keyword>
<evidence type="ECO:0000256" key="3">
    <source>
        <dbReference type="ARBA" id="ARBA00022603"/>
    </source>
</evidence>
<dbReference type="Pfam" id="PF00398">
    <property type="entry name" value="RrnaAD"/>
    <property type="match status" value="1"/>
</dbReference>
<comment type="function">
    <text evidence="7">Specifically dimethylates two adjacent adenosines (A1518 and A1519) in the loop of a conserved hairpin near the 3'-end of 16S rRNA in the 30S particle. May play a critical role in biogenesis of 30S subunits.</text>
</comment>
<reference evidence="10" key="1">
    <citation type="submission" date="2020-06" db="EMBL/GenBank/DDBJ databases">
        <title>Complete genome sequence of Candidatus Phytoplasma luffae NCHU2019.</title>
        <authorList>
            <person name="Cho S.-T."/>
            <person name="Tan C.-M."/>
            <person name="Li J.-R."/>
            <person name="Chien Y.-Y."/>
            <person name="Chiu Y.-C."/>
            <person name="Yang J.-Y."/>
            <person name="Kuo C.-H."/>
        </authorList>
    </citation>
    <scope>NUCLEOTIDE SEQUENCE</scope>
    <source>
        <strain evidence="10">NCHU2019</strain>
    </source>
</reference>
<dbReference type="GO" id="GO:0005829">
    <property type="term" value="C:cytosol"/>
    <property type="evidence" value="ECO:0007669"/>
    <property type="project" value="TreeGrafter"/>
</dbReference>
<feature type="domain" description="Ribosomal RNA adenine methylase transferase N-terminal" evidence="9">
    <location>
        <begin position="21"/>
        <end position="192"/>
    </location>
</feature>
<keyword evidence="1 7" id="KW-0963">Cytoplasm</keyword>
<evidence type="ECO:0000256" key="2">
    <source>
        <dbReference type="ARBA" id="ARBA00022552"/>
    </source>
</evidence>
<dbReference type="Gene3D" id="3.40.50.150">
    <property type="entry name" value="Vaccinia Virus protein VP39"/>
    <property type="match status" value="1"/>
</dbReference>
<dbReference type="EMBL" id="CP054393">
    <property type="protein sequence ID" value="QTX03240.1"/>
    <property type="molecule type" value="Genomic_DNA"/>
</dbReference>
<evidence type="ECO:0000259" key="9">
    <source>
        <dbReference type="SMART" id="SM00650"/>
    </source>
</evidence>
<dbReference type="InterPro" id="IPR029063">
    <property type="entry name" value="SAM-dependent_MTases_sf"/>
</dbReference>
<keyword evidence="3 7" id="KW-0489">Methyltransferase</keyword>
<feature type="binding site" evidence="7 8">
    <location>
        <position position="108"/>
    </location>
    <ligand>
        <name>S-adenosyl-L-methionine</name>
        <dbReference type="ChEBI" id="CHEBI:59789"/>
    </ligand>
</feature>
<dbReference type="EC" id="2.1.1.182" evidence="7"/>
<dbReference type="NCBIfam" id="TIGR00755">
    <property type="entry name" value="ksgA"/>
    <property type="match status" value="1"/>
</dbReference>
<feature type="binding site" evidence="7 8">
    <location>
        <position position="14"/>
    </location>
    <ligand>
        <name>S-adenosyl-L-methionine</name>
        <dbReference type="ChEBI" id="CHEBI:59789"/>
    </ligand>
</feature>
<comment type="catalytic activity">
    <reaction evidence="7">
        <text>adenosine(1518)/adenosine(1519) in 16S rRNA + 4 S-adenosyl-L-methionine = N(6)-dimethyladenosine(1518)/N(6)-dimethyladenosine(1519) in 16S rRNA + 4 S-adenosyl-L-homocysteine + 4 H(+)</text>
        <dbReference type="Rhea" id="RHEA:19609"/>
        <dbReference type="Rhea" id="RHEA-COMP:10232"/>
        <dbReference type="Rhea" id="RHEA-COMP:10233"/>
        <dbReference type="ChEBI" id="CHEBI:15378"/>
        <dbReference type="ChEBI" id="CHEBI:57856"/>
        <dbReference type="ChEBI" id="CHEBI:59789"/>
        <dbReference type="ChEBI" id="CHEBI:74411"/>
        <dbReference type="ChEBI" id="CHEBI:74493"/>
        <dbReference type="EC" id="2.1.1.182"/>
    </reaction>
</comment>
<protein>
    <recommendedName>
        <fullName evidence="7">Ribosomal RNA small subunit methyltransferase A</fullName>
        <ecNumber evidence="7">2.1.1.182</ecNumber>
    </recommendedName>
    <alternativeName>
        <fullName evidence="7">16S rRNA (adenine(1518)-N(6)/adenine(1519)-N(6))-dimethyltransferase</fullName>
    </alternativeName>
    <alternativeName>
        <fullName evidence="7">16S rRNA dimethyladenosine transferase</fullName>
    </alternativeName>
    <alternativeName>
        <fullName evidence="7">16S rRNA dimethylase</fullName>
    </alternativeName>
    <alternativeName>
        <fullName evidence="7">S-adenosylmethionine-6-N', N'-adenosyl(rRNA) dimethyltransferase</fullName>
    </alternativeName>
</protein>
<dbReference type="KEGG" id="pluf:LFWB_6870"/>
<dbReference type="SUPFAM" id="SSF53335">
    <property type="entry name" value="S-adenosyl-L-methionine-dependent methyltransferases"/>
    <property type="match status" value="1"/>
</dbReference>
<keyword evidence="11" id="KW-1185">Reference proteome</keyword>